<evidence type="ECO:0000259" key="5">
    <source>
        <dbReference type="PROSITE" id="PS50835"/>
    </source>
</evidence>
<protein>
    <submittedName>
        <fullName evidence="6">A disintegrin and metalloproteinase with thrombospondin motifs 18-like isoform X2</fullName>
    </submittedName>
</protein>
<dbReference type="GO" id="GO:0031012">
    <property type="term" value="C:extracellular matrix"/>
    <property type="evidence" value="ECO:0007669"/>
    <property type="project" value="TreeGrafter"/>
</dbReference>
<dbReference type="Gene3D" id="2.60.40.10">
    <property type="entry name" value="Immunoglobulins"/>
    <property type="match status" value="2"/>
</dbReference>
<evidence type="ECO:0000256" key="4">
    <source>
        <dbReference type="SAM" id="SignalP"/>
    </source>
</evidence>
<keyword evidence="7" id="KW-1185">Reference proteome</keyword>
<feature type="region of interest" description="Disordered" evidence="3">
    <location>
        <begin position="834"/>
        <end position="862"/>
    </location>
</feature>
<dbReference type="Gene3D" id="2.20.100.10">
    <property type="entry name" value="Thrombospondin type-1 (TSP1) repeat"/>
    <property type="match status" value="3"/>
</dbReference>
<reference evidence="6 7" key="1">
    <citation type="journal article" date="2023" name="BMC Biol.">
        <title>The compact genome of the sponge Oopsacas minuta (Hexactinellida) is lacking key metazoan core genes.</title>
        <authorList>
            <person name="Santini S."/>
            <person name="Schenkelaars Q."/>
            <person name="Jourda C."/>
            <person name="Duchesne M."/>
            <person name="Belahbib H."/>
            <person name="Rocher C."/>
            <person name="Selva M."/>
            <person name="Riesgo A."/>
            <person name="Vervoort M."/>
            <person name="Leys S.P."/>
            <person name="Kodjabachian L."/>
            <person name="Le Bivic A."/>
            <person name="Borchiellini C."/>
            <person name="Claverie J.M."/>
            <person name="Renard E."/>
        </authorList>
    </citation>
    <scope>NUCLEOTIDE SEQUENCE [LARGE SCALE GENOMIC DNA]</scope>
    <source>
        <strain evidence="6">SPO-2</strain>
    </source>
</reference>
<dbReference type="GO" id="GO:0004222">
    <property type="term" value="F:metalloendopeptidase activity"/>
    <property type="evidence" value="ECO:0007669"/>
    <property type="project" value="TreeGrafter"/>
</dbReference>
<evidence type="ECO:0000256" key="2">
    <source>
        <dbReference type="ARBA" id="ARBA00022525"/>
    </source>
</evidence>
<feature type="chain" id="PRO_5043698023" evidence="4">
    <location>
        <begin position="22"/>
        <end position="862"/>
    </location>
</feature>
<dbReference type="PANTHER" id="PTHR13723:SF281">
    <property type="entry name" value="PAPILIN"/>
    <property type="match status" value="1"/>
</dbReference>
<evidence type="ECO:0000256" key="3">
    <source>
        <dbReference type="SAM" id="MobiDB-lite"/>
    </source>
</evidence>
<keyword evidence="6" id="KW-0378">Hydrolase</keyword>
<dbReference type="PROSITE" id="PS50835">
    <property type="entry name" value="IG_LIKE"/>
    <property type="match status" value="1"/>
</dbReference>
<dbReference type="AlphaFoldDB" id="A0AAV7JAU8"/>
<dbReference type="InterPro" id="IPR013783">
    <property type="entry name" value="Ig-like_fold"/>
</dbReference>
<accession>A0AAV7JAU8</accession>
<dbReference type="PROSITE" id="PS50092">
    <property type="entry name" value="TSP1"/>
    <property type="match status" value="3"/>
</dbReference>
<comment type="caution">
    <text evidence="6">The sequence shown here is derived from an EMBL/GenBank/DDBJ whole genome shotgun (WGS) entry which is preliminary data.</text>
</comment>
<comment type="subcellular location">
    <subcellularLocation>
        <location evidence="1">Secreted</location>
    </subcellularLocation>
</comment>
<organism evidence="6 7">
    <name type="scientific">Oopsacas minuta</name>
    <dbReference type="NCBI Taxonomy" id="111878"/>
    <lineage>
        <taxon>Eukaryota</taxon>
        <taxon>Metazoa</taxon>
        <taxon>Porifera</taxon>
        <taxon>Hexactinellida</taxon>
        <taxon>Hexasterophora</taxon>
        <taxon>Lyssacinosida</taxon>
        <taxon>Leucopsacidae</taxon>
        <taxon>Oopsacas</taxon>
    </lineage>
</organism>
<dbReference type="GO" id="GO:0006508">
    <property type="term" value="P:proteolysis"/>
    <property type="evidence" value="ECO:0007669"/>
    <property type="project" value="TreeGrafter"/>
</dbReference>
<dbReference type="InterPro" id="IPR036383">
    <property type="entry name" value="TSP1_rpt_sf"/>
</dbReference>
<evidence type="ECO:0000313" key="7">
    <source>
        <dbReference type="Proteomes" id="UP001165289"/>
    </source>
</evidence>
<dbReference type="SMART" id="SM00409">
    <property type="entry name" value="IG"/>
    <property type="match status" value="2"/>
</dbReference>
<keyword evidence="4" id="KW-0732">Signal</keyword>
<keyword evidence="6" id="KW-0482">Metalloprotease</keyword>
<name>A0AAV7JAU8_9METZ</name>
<dbReference type="InterPro" id="IPR003599">
    <property type="entry name" value="Ig_sub"/>
</dbReference>
<dbReference type="SUPFAM" id="SSF82895">
    <property type="entry name" value="TSP-1 type 1 repeat"/>
    <property type="match status" value="3"/>
</dbReference>
<dbReference type="SMART" id="SM00209">
    <property type="entry name" value="TSP1"/>
    <property type="match status" value="3"/>
</dbReference>
<gene>
    <name evidence="6" type="ORF">LOD99_13102</name>
</gene>
<dbReference type="InterPro" id="IPR000884">
    <property type="entry name" value="TSP1_rpt"/>
</dbReference>
<sequence length="862" mass="93056">MNMKIGVLVVFSLFTLSVVNGGGGGVSFNIINEEAPGTRPDPPIPDTIAGNIGRNYFTKLGGRVDITARFVTNGIPDQEVLVRWFYKGDEIEFALNRQAGDTPPPEARPFTTRRSMNFFGDRPLYIDTDINQNGESFSTIYIQNIDPRHVGDYTFEVYSGSASSTASSEVFLGTPPVLIPTPPGITDPVPPNGGNVDLTMSTLTQSCDGIFVVYATFEGDPAPTVVCTNSANSETAESQPNPNEAQTTLKYTLGPFPSGSSVIVDCVATNPHGEASGSITLTSFGTPPELPSGPLPPRDPVCTSASAVVSVLMNQRACGIENMGQITITHTLGEDGIPLAAITWFHRDTSGVVRQIVADSRHSFSRQGLDQVLTIIRPTLADEGDYFASATNCVNTVNTPDTEVRVFRRPVIDPTQPIDPPPGSCQNQAGYVTYNVKESTDEILIGDQPVCITCPATGNPDPTYSWLRDDDTFTPNQGPINQPYLDATGLIFPNQPNCFTCTSTNLVGNDQSTVCIQAGLPLEYRLERGECTRPCGGGVYAYTIVCVEITPDQVAVPVSVDRCISLQLPRPTIPLERCNAIACPPQFLLGAWSSCSSSCEEGTRTRTVRCRQIGANGLQTNVGISVCEDAGLTIPVAIEPCNVINRVRRTGDLNPCPVPENFGFETSPWSACTLTCHLGRRTRTVRCREINLQQLGQYGRVYPDEVCLRLGHERPDDTDICGSGPCKNYGSWLCQAWQPCSRTCGGGGQIREVTCYDSLTESESDNCDLSFKPNPYQSCNEGPCLLTTDCIDSPFYHCYILRSVPRYCDDPRYVSVCCGTCEDIIFRTTTTTPATTTTATEPPTIPVVTSGTTSPPTIPGPN</sequence>
<dbReference type="InterPro" id="IPR007110">
    <property type="entry name" value="Ig-like_dom"/>
</dbReference>
<dbReference type="InterPro" id="IPR036179">
    <property type="entry name" value="Ig-like_dom_sf"/>
</dbReference>
<evidence type="ECO:0000313" key="6">
    <source>
        <dbReference type="EMBL" id="KAI6645843.1"/>
    </source>
</evidence>
<dbReference type="Proteomes" id="UP001165289">
    <property type="component" value="Unassembled WGS sequence"/>
</dbReference>
<dbReference type="GO" id="GO:0030198">
    <property type="term" value="P:extracellular matrix organization"/>
    <property type="evidence" value="ECO:0007669"/>
    <property type="project" value="TreeGrafter"/>
</dbReference>
<dbReference type="EMBL" id="JAKMXF010000365">
    <property type="protein sequence ID" value="KAI6645843.1"/>
    <property type="molecule type" value="Genomic_DNA"/>
</dbReference>
<evidence type="ECO:0000256" key="1">
    <source>
        <dbReference type="ARBA" id="ARBA00004613"/>
    </source>
</evidence>
<keyword evidence="6" id="KW-0645">Protease</keyword>
<dbReference type="GO" id="GO:0005576">
    <property type="term" value="C:extracellular region"/>
    <property type="evidence" value="ECO:0007669"/>
    <property type="project" value="UniProtKB-SubCell"/>
</dbReference>
<dbReference type="Pfam" id="PF19030">
    <property type="entry name" value="TSP1_ADAMTS"/>
    <property type="match status" value="3"/>
</dbReference>
<feature type="compositionally biased region" description="Low complexity" evidence="3">
    <location>
        <begin position="834"/>
        <end position="855"/>
    </location>
</feature>
<dbReference type="InterPro" id="IPR050439">
    <property type="entry name" value="ADAMTS_ADAMTS-like"/>
</dbReference>
<feature type="signal peptide" evidence="4">
    <location>
        <begin position="1"/>
        <end position="21"/>
    </location>
</feature>
<dbReference type="PANTHER" id="PTHR13723">
    <property type="entry name" value="ADAMTS A DISINTEGRIN AND METALLOPROTEASE WITH THROMBOSPONDIN MOTIFS PROTEASE"/>
    <property type="match status" value="1"/>
</dbReference>
<feature type="domain" description="Ig-like" evidence="5">
    <location>
        <begin position="410"/>
        <end position="517"/>
    </location>
</feature>
<keyword evidence="2" id="KW-0964">Secreted</keyword>
<dbReference type="SUPFAM" id="SSF48726">
    <property type="entry name" value="Immunoglobulin"/>
    <property type="match status" value="2"/>
</dbReference>
<proteinExistence type="predicted"/>